<organism evidence="1 2">
    <name type="scientific">Leptospira dzoumogneensis</name>
    <dbReference type="NCBI Taxonomy" id="2484904"/>
    <lineage>
        <taxon>Bacteria</taxon>
        <taxon>Pseudomonadati</taxon>
        <taxon>Spirochaetota</taxon>
        <taxon>Spirochaetia</taxon>
        <taxon>Leptospirales</taxon>
        <taxon>Leptospiraceae</taxon>
        <taxon>Leptospira</taxon>
    </lineage>
</organism>
<name>A0A4Z1AMR1_9LEPT</name>
<protein>
    <submittedName>
        <fullName evidence="1">Uncharacterized protein</fullName>
    </submittedName>
</protein>
<reference evidence="1" key="1">
    <citation type="journal article" date="2019" name="PLoS Negl. Trop. Dis.">
        <title>Revisiting the worldwide diversity of Leptospira species in the environment.</title>
        <authorList>
            <person name="Vincent A.T."/>
            <person name="Schiettekatte O."/>
            <person name="Bourhy P."/>
            <person name="Veyrier F.J."/>
            <person name="Picardeau M."/>
        </authorList>
    </citation>
    <scope>NUCLEOTIDE SEQUENCE [LARGE SCALE GENOMIC DNA]</scope>
    <source>
        <strain evidence="1">201601113</strain>
    </source>
</reference>
<comment type="caution">
    <text evidence="1">The sequence shown here is derived from an EMBL/GenBank/DDBJ whole genome shotgun (WGS) entry which is preliminary data.</text>
</comment>
<dbReference type="EMBL" id="RQHS01000005">
    <property type="protein sequence ID" value="TGN02892.1"/>
    <property type="molecule type" value="Genomic_DNA"/>
</dbReference>
<dbReference type="AlphaFoldDB" id="A0A4Z1AMR1"/>
<dbReference type="Proteomes" id="UP000297241">
    <property type="component" value="Unassembled WGS sequence"/>
</dbReference>
<evidence type="ECO:0000313" key="1">
    <source>
        <dbReference type="EMBL" id="TGN02892.1"/>
    </source>
</evidence>
<evidence type="ECO:0000313" key="2">
    <source>
        <dbReference type="Proteomes" id="UP000297241"/>
    </source>
</evidence>
<gene>
    <name evidence="1" type="ORF">EHR06_02465</name>
</gene>
<keyword evidence="2" id="KW-1185">Reference proteome</keyword>
<accession>A0A4Z1AMR1</accession>
<dbReference type="OrthoDB" id="330328at2"/>
<proteinExistence type="predicted"/>
<sequence>MHIVLVFRRKILGYGFECEEVKLTHELDRIQDRLDRYLLENHIRKKCFSAKLENSGKIFKGFMGFLSEDISDCPGDLEEVEIETGKYLKFGNLPVSDNITSRLVVDKKVRTFLAENNIRTDWVRFSSGKNSYLRIIN</sequence>